<dbReference type="Pfam" id="PF01195">
    <property type="entry name" value="Pept_tRNA_hydro"/>
    <property type="match status" value="1"/>
</dbReference>
<dbReference type="CDD" id="cd00462">
    <property type="entry name" value="PTH"/>
    <property type="match status" value="1"/>
</dbReference>
<proteinExistence type="inferred from homology"/>
<evidence type="ECO:0000256" key="4">
    <source>
        <dbReference type="ARBA" id="ARBA00022884"/>
    </source>
</evidence>
<dbReference type="PANTHER" id="PTHR17224">
    <property type="entry name" value="PEPTIDYL-TRNA HYDROLASE"/>
    <property type="match status" value="1"/>
</dbReference>
<dbReference type="NCBIfam" id="TIGR00447">
    <property type="entry name" value="pth"/>
    <property type="match status" value="1"/>
</dbReference>
<dbReference type="Proteomes" id="UP000699691">
    <property type="component" value="Unassembled WGS sequence"/>
</dbReference>
<comment type="similarity">
    <text evidence="5 8">Belongs to the PTH family.</text>
</comment>
<dbReference type="EC" id="3.1.1.29" evidence="1 7"/>
<dbReference type="EMBL" id="JAGQKY010000009">
    <property type="protein sequence ID" value="MCA9397272.1"/>
    <property type="molecule type" value="Genomic_DNA"/>
</dbReference>
<dbReference type="InterPro" id="IPR036416">
    <property type="entry name" value="Pept_tRNA_hydro_sf"/>
</dbReference>
<evidence type="ECO:0000313" key="9">
    <source>
        <dbReference type="EMBL" id="MCA9397272.1"/>
    </source>
</evidence>
<keyword evidence="2" id="KW-0820">tRNA-binding</keyword>
<evidence type="ECO:0000313" key="10">
    <source>
        <dbReference type="Proteomes" id="UP000699691"/>
    </source>
</evidence>
<evidence type="ECO:0000256" key="7">
    <source>
        <dbReference type="RuleBase" id="RU000673"/>
    </source>
</evidence>
<dbReference type="SUPFAM" id="SSF53178">
    <property type="entry name" value="Peptidyl-tRNA hydrolase-like"/>
    <property type="match status" value="1"/>
</dbReference>
<dbReference type="InterPro" id="IPR001328">
    <property type="entry name" value="Pept_tRNA_hydro"/>
</dbReference>
<dbReference type="Gene3D" id="3.40.50.1470">
    <property type="entry name" value="Peptidyl-tRNA hydrolase"/>
    <property type="match status" value="1"/>
</dbReference>
<organism evidence="9 10">
    <name type="scientific">candidate division WWE3 bacterium</name>
    <dbReference type="NCBI Taxonomy" id="2053526"/>
    <lineage>
        <taxon>Bacteria</taxon>
        <taxon>Katanobacteria</taxon>
    </lineage>
</organism>
<dbReference type="GO" id="GO:0000049">
    <property type="term" value="F:tRNA binding"/>
    <property type="evidence" value="ECO:0007669"/>
    <property type="project" value="UniProtKB-KW"/>
</dbReference>
<evidence type="ECO:0000256" key="8">
    <source>
        <dbReference type="RuleBase" id="RU004320"/>
    </source>
</evidence>
<name>A0A955RWN7_UNCKA</name>
<sequence>MKLIVGLGNYGKEYVGTRHNVGFAVVDALVATLNASSWQMNRNETLLYSWLGDSTEIIKPQTYMNKSGRAVKDVLSSHPELVSNDILVIHDDWSFELGEQVLQFGKGANRHNGVQHIIDTLGTRDFWRLRVGIGGDFDREKYTASDYVLDAFSSQEREKINYQITTKTIALIQKWLTGEVGME</sequence>
<comment type="caution">
    <text evidence="9">The sequence shown here is derived from an EMBL/GenBank/DDBJ whole genome shotgun (WGS) entry which is preliminary data.</text>
</comment>
<dbReference type="PROSITE" id="PS01195">
    <property type="entry name" value="PEPT_TRNA_HYDROL_1"/>
    <property type="match status" value="1"/>
</dbReference>
<evidence type="ECO:0000256" key="6">
    <source>
        <dbReference type="ARBA" id="ARBA00050038"/>
    </source>
</evidence>
<comment type="catalytic activity">
    <reaction evidence="7">
        <text>an N-acyl-L-alpha-aminoacyl-tRNA + H2O = an N-acyl-L-amino acid + a tRNA + H(+)</text>
        <dbReference type="Rhea" id="RHEA:54448"/>
        <dbReference type="Rhea" id="RHEA-COMP:10123"/>
        <dbReference type="Rhea" id="RHEA-COMP:13883"/>
        <dbReference type="ChEBI" id="CHEBI:15377"/>
        <dbReference type="ChEBI" id="CHEBI:15378"/>
        <dbReference type="ChEBI" id="CHEBI:59874"/>
        <dbReference type="ChEBI" id="CHEBI:78442"/>
        <dbReference type="ChEBI" id="CHEBI:138191"/>
        <dbReference type="EC" id="3.1.1.29"/>
    </reaction>
</comment>
<reference evidence="9" key="1">
    <citation type="submission" date="2020-04" db="EMBL/GenBank/DDBJ databases">
        <authorList>
            <person name="Zhang T."/>
        </authorList>
    </citation>
    <scope>NUCLEOTIDE SEQUENCE</scope>
    <source>
        <strain evidence="9">HKST-UBA02</strain>
    </source>
</reference>
<evidence type="ECO:0000256" key="2">
    <source>
        <dbReference type="ARBA" id="ARBA00022555"/>
    </source>
</evidence>
<dbReference type="InterPro" id="IPR018171">
    <property type="entry name" value="Pept_tRNA_hydro_CS"/>
</dbReference>
<gene>
    <name evidence="9" type="primary">pth</name>
    <name evidence="9" type="ORF">KC573_00435</name>
</gene>
<dbReference type="GO" id="GO:0004045">
    <property type="term" value="F:peptidyl-tRNA hydrolase activity"/>
    <property type="evidence" value="ECO:0007669"/>
    <property type="project" value="UniProtKB-EC"/>
</dbReference>
<protein>
    <recommendedName>
        <fullName evidence="6 7">Peptidyl-tRNA hydrolase</fullName>
        <ecNumber evidence="1 7">3.1.1.29</ecNumber>
    </recommendedName>
</protein>
<evidence type="ECO:0000256" key="3">
    <source>
        <dbReference type="ARBA" id="ARBA00022801"/>
    </source>
</evidence>
<dbReference type="AlphaFoldDB" id="A0A955RWN7"/>
<reference evidence="9" key="2">
    <citation type="journal article" date="2021" name="Microbiome">
        <title>Successional dynamics and alternative stable states in a saline activated sludge microbial community over 9 years.</title>
        <authorList>
            <person name="Wang Y."/>
            <person name="Ye J."/>
            <person name="Ju F."/>
            <person name="Liu L."/>
            <person name="Boyd J.A."/>
            <person name="Deng Y."/>
            <person name="Parks D.H."/>
            <person name="Jiang X."/>
            <person name="Yin X."/>
            <person name="Woodcroft B.J."/>
            <person name="Tyson G.W."/>
            <person name="Hugenholtz P."/>
            <person name="Polz M.F."/>
            <person name="Zhang T."/>
        </authorList>
    </citation>
    <scope>NUCLEOTIDE SEQUENCE</scope>
    <source>
        <strain evidence="9">HKST-UBA02</strain>
    </source>
</reference>
<accession>A0A955RWN7</accession>
<keyword evidence="3 7" id="KW-0378">Hydrolase</keyword>
<evidence type="ECO:0000256" key="1">
    <source>
        <dbReference type="ARBA" id="ARBA00013260"/>
    </source>
</evidence>
<dbReference type="PANTHER" id="PTHR17224:SF1">
    <property type="entry name" value="PEPTIDYL-TRNA HYDROLASE"/>
    <property type="match status" value="1"/>
</dbReference>
<keyword evidence="4" id="KW-0694">RNA-binding</keyword>
<evidence type="ECO:0000256" key="5">
    <source>
        <dbReference type="ARBA" id="ARBA00038063"/>
    </source>
</evidence>